<feature type="domain" description="Ig-like" evidence="5">
    <location>
        <begin position="187"/>
        <end position="271"/>
    </location>
</feature>
<dbReference type="InterPro" id="IPR007110">
    <property type="entry name" value="Ig-like_dom"/>
</dbReference>
<dbReference type="SUPFAM" id="SSF48726">
    <property type="entry name" value="Immunoglobulin"/>
    <property type="match status" value="4"/>
</dbReference>
<dbReference type="InterPro" id="IPR003599">
    <property type="entry name" value="Ig_sub"/>
</dbReference>
<evidence type="ECO:0000256" key="3">
    <source>
        <dbReference type="ARBA" id="ARBA00023180"/>
    </source>
</evidence>
<dbReference type="SMART" id="SM00408">
    <property type="entry name" value="IGc2"/>
    <property type="match status" value="5"/>
</dbReference>
<proteinExistence type="predicted"/>
<dbReference type="Pfam" id="PF13927">
    <property type="entry name" value="Ig_3"/>
    <property type="match status" value="3"/>
</dbReference>
<dbReference type="InterPro" id="IPR013783">
    <property type="entry name" value="Ig-like_fold"/>
</dbReference>
<reference evidence="6" key="2">
    <citation type="submission" date="2025-09" db="UniProtKB">
        <authorList>
            <consortium name="Ensembl"/>
        </authorList>
    </citation>
    <scope>IDENTIFICATION</scope>
</reference>
<dbReference type="PANTHER" id="PTHR44337:SF20">
    <property type="entry name" value="CARCINOEMBRYONIC ANTIGEN-RELATED CELL ADHESION MOLECULE 5-RELATED"/>
    <property type="match status" value="1"/>
</dbReference>
<evidence type="ECO:0000256" key="1">
    <source>
        <dbReference type="ARBA" id="ARBA00022729"/>
    </source>
</evidence>
<evidence type="ECO:0000313" key="6">
    <source>
        <dbReference type="Ensembl" id="ENSKMAP00000013746.1"/>
    </source>
</evidence>
<evidence type="ECO:0000256" key="2">
    <source>
        <dbReference type="ARBA" id="ARBA00023157"/>
    </source>
</evidence>
<feature type="domain" description="Ig-like" evidence="5">
    <location>
        <begin position="361"/>
        <end position="445"/>
    </location>
</feature>
<accession>A0A3Q3ABU9</accession>
<feature type="domain" description="Ig-like" evidence="5">
    <location>
        <begin position="527"/>
        <end position="605"/>
    </location>
</feature>
<dbReference type="Gene3D" id="2.60.40.10">
    <property type="entry name" value="Immunoglobulins"/>
    <property type="match status" value="6"/>
</dbReference>
<dbReference type="InterPro" id="IPR052598">
    <property type="entry name" value="IgSF_CEA-related"/>
</dbReference>
<protein>
    <recommendedName>
        <fullName evidence="5">Ig-like domain-containing protein</fullName>
    </recommendedName>
</protein>
<keyword evidence="4" id="KW-0393">Immunoglobulin domain</keyword>
<keyword evidence="2" id="KW-1015">Disulfide bond</keyword>
<dbReference type="SMART" id="SM00409">
    <property type="entry name" value="IG"/>
    <property type="match status" value="5"/>
</dbReference>
<feature type="domain" description="Ig-like" evidence="5">
    <location>
        <begin position="96"/>
        <end position="182"/>
    </location>
</feature>
<feature type="domain" description="Ig-like" evidence="5">
    <location>
        <begin position="456"/>
        <end position="515"/>
    </location>
</feature>
<organism evidence="6 7">
    <name type="scientific">Kryptolebias marmoratus</name>
    <name type="common">Mangrove killifish</name>
    <name type="synonym">Rivulus marmoratus</name>
    <dbReference type="NCBI Taxonomy" id="37003"/>
    <lineage>
        <taxon>Eukaryota</taxon>
        <taxon>Metazoa</taxon>
        <taxon>Chordata</taxon>
        <taxon>Craniata</taxon>
        <taxon>Vertebrata</taxon>
        <taxon>Euteleostomi</taxon>
        <taxon>Actinopterygii</taxon>
        <taxon>Neopterygii</taxon>
        <taxon>Teleostei</taxon>
        <taxon>Neoteleostei</taxon>
        <taxon>Acanthomorphata</taxon>
        <taxon>Ovalentaria</taxon>
        <taxon>Atherinomorphae</taxon>
        <taxon>Cyprinodontiformes</taxon>
        <taxon>Rivulidae</taxon>
        <taxon>Kryptolebias</taxon>
    </lineage>
</organism>
<keyword evidence="7" id="KW-1185">Reference proteome</keyword>
<dbReference type="InterPro" id="IPR003598">
    <property type="entry name" value="Ig_sub2"/>
</dbReference>
<sequence>MIEHNFLLNYKMSPPGFSEGSGVLPDGPLKASVGGTVMFRTNVAPTEKPFLLVSWMFGDSEKLIINSLPTENSTTPEYEGRITLFRFTGSLELGDLKLIVPPTTDLVEFNSSVRLSCSSFGSSLSFLWMNSSSELTASDRVQITDGGSTLTIINVTRYDQRPYSCHVSNPISAATSDPVNIFVNYGPENIQLNVSLSKEHYEEGSDISLSCSAESKPSAEFMWFMDGNQLPDSGPELSLMDVQTSQSGNYSCQAFNSKTLRYQTSQPSSVSVIVKKINANNSVIFNWWVVDLFLVIIGKTLLKKHQHYDCYVSHLKVTLNFRSTLTIINVTRYDQGPYSCHLPILLSADFSLNMLHGTDGPEKVELTVSPPRQNFEEGSDIVLSCSADSRPAATFRWFLNQKPLPDLGPELRLINVKMNQSGTYSCQAFNNKTQIYEASHSSRISVHASTSASLDTCEASGSISTKEWMKDGRSLQLSDSVSLSADNRTVFLRPVFSSSRGVYECRLSSPVSTTTDRTLWLFCADGPYNTSIIGPSEASPGHRVTLQCTAASVPPAHFSWMFNGNKTNVNNSLYVIEKLEVRNTGNYTCTARNMLTMKENSAVLNLRVRISLTGSTKSKSCFITTQTL</sequence>
<dbReference type="PROSITE" id="PS50835">
    <property type="entry name" value="IG_LIKE"/>
    <property type="match status" value="5"/>
</dbReference>
<reference evidence="6" key="1">
    <citation type="submission" date="2025-08" db="UniProtKB">
        <authorList>
            <consortium name="Ensembl"/>
        </authorList>
    </citation>
    <scope>IDENTIFICATION</scope>
</reference>
<dbReference type="Ensembl" id="ENSKMAT00000013954.1">
    <property type="protein sequence ID" value="ENSKMAP00000013746.1"/>
    <property type="gene ID" value="ENSKMAG00000010305.1"/>
</dbReference>
<evidence type="ECO:0000313" key="7">
    <source>
        <dbReference type="Proteomes" id="UP000264800"/>
    </source>
</evidence>
<dbReference type="Pfam" id="PF13895">
    <property type="entry name" value="Ig_2"/>
    <property type="match status" value="1"/>
</dbReference>
<evidence type="ECO:0000256" key="4">
    <source>
        <dbReference type="ARBA" id="ARBA00023319"/>
    </source>
</evidence>
<name>A0A3Q3ABU9_KRYMA</name>
<dbReference type="PANTHER" id="PTHR44337">
    <property type="entry name" value="CARCINOEMBRYONIC ANTIGEN-RELATED CELL ADHESION MOLECULE 8"/>
    <property type="match status" value="1"/>
</dbReference>
<keyword evidence="3" id="KW-0325">Glycoprotein</keyword>
<dbReference type="AlphaFoldDB" id="A0A3Q3ABU9"/>
<dbReference type="Proteomes" id="UP000264800">
    <property type="component" value="Unplaced"/>
</dbReference>
<dbReference type="GeneTree" id="ENSGT01100000263479"/>
<keyword evidence="1" id="KW-0732">Signal</keyword>
<dbReference type="CDD" id="cd00096">
    <property type="entry name" value="Ig"/>
    <property type="match status" value="2"/>
</dbReference>
<evidence type="ECO:0000259" key="5">
    <source>
        <dbReference type="PROSITE" id="PS50835"/>
    </source>
</evidence>
<dbReference type="InterPro" id="IPR036179">
    <property type="entry name" value="Ig-like_dom_sf"/>
</dbReference>